<dbReference type="InterPro" id="IPR004942">
    <property type="entry name" value="Roadblock/LAMTOR2_dom"/>
</dbReference>
<dbReference type="Pfam" id="PF03259">
    <property type="entry name" value="Robl_LC7"/>
    <property type="match status" value="1"/>
</dbReference>
<comment type="caution">
    <text evidence="2">The sequence shown here is derived from an EMBL/GenBank/DDBJ whole genome shotgun (WGS) entry which is preliminary data.</text>
</comment>
<evidence type="ECO:0000313" key="3">
    <source>
        <dbReference type="Proteomes" id="UP000298050"/>
    </source>
</evidence>
<accession>A0A4Z0LYU4</accession>
<dbReference type="SMART" id="SM00960">
    <property type="entry name" value="Robl_LC7"/>
    <property type="match status" value="1"/>
</dbReference>
<evidence type="ECO:0000313" key="2">
    <source>
        <dbReference type="EMBL" id="TGD72522.1"/>
    </source>
</evidence>
<evidence type="ECO:0000259" key="1">
    <source>
        <dbReference type="SMART" id="SM00960"/>
    </source>
</evidence>
<proteinExistence type="predicted"/>
<sequence>MAKLSVKDAAEIIEPCAQIALDTHASVKGIVVVTVDGHMIFSKMKDGRPAKRLASMSSSLMSLGDTVTDELAMGKCKTVIVENECGYVVFRHINQVFVLAAVSSSLTGVGLLLGASKLCARNIAEAFEALAA</sequence>
<feature type="domain" description="Roadblock/LAMTOR2" evidence="1">
    <location>
        <begin position="13"/>
        <end position="103"/>
    </location>
</feature>
<dbReference type="EMBL" id="SRLE01000009">
    <property type="protein sequence ID" value="TGD72522.1"/>
    <property type="molecule type" value="Genomic_DNA"/>
</dbReference>
<organism evidence="2 3">
    <name type="scientific">Mangrovimicrobium sediminis</name>
    <dbReference type="NCBI Taxonomy" id="2562682"/>
    <lineage>
        <taxon>Bacteria</taxon>
        <taxon>Pseudomonadati</taxon>
        <taxon>Pseudomonadota</taxon>
        <taxon>Gammaproteobacteria</taxon>
        <taxon>Cellvibrionales</taxon>
        <taxon>Halieaceae</taxon>
        <taxon>Mangrovimicrobium</taxon>
    </lineage>
</organism>
<name>A0A4Z0LYU4_9GAMM</name>
<reference evidence="2 3" key="1">
    <citation type="submission" date="2019-04" db="EMBL/GenBank/DDBJ databases">
        <title>Taxonomy of novel Haliea sp. from mangrove soil of West Coast of India.</title>
        <authorList>
            <person name="Verma A."/>
            <person name="Kumar P."/>
            <person name="Krishnamurthi S."/>
        </authorList>
    </citation>
    <scope>NUCLEOTIDE SEQUENCE [LARGE SCALE GENOMIC DNA]</scope>
    <source>
        <strain evidence="2 3">SAOS-164</strain>
    </source>
</reference>
<dbReference type="OrthoDB" id="5624776at2"/>
<dbReference type="RefSeq" id="WP_135444715.1">
    <property type="nucleotide sequence ID" value="NZ_SRLE01000009.1"/>
</dbReference>
<gene>
    <name evidence="2" type="ORF">E4634_13400</name>
</gene>
<dbReference type="Proteomes" id="UP000298050">
    <property type="component" value="Unassembled WGS sequence"/>
</dbReference>
<dbReference type="Gene3D" id="3.30.450.30">
    <property type="entry name" value="Dynein light chain 2a, cytoplasmic"/>
    <property type="match status" value="1"/>
</dbReference>
<keyword evidence="3" id="KW-1185">Reference proteome</keyword>
<dbReference type="SUPFAM" id="SSF103196">
    <property type="entry name" value="Roadblock/LC7 domain"/>
    <property type="match status" value="1"/>
</dbReference>
<protein>
    <recommendedName>
        <fullName evidence="1">Roadblock/LAMTOR2 domain-containing protein</fullName>
    </recommendedName>
</protein>
<dbReference type="AlphaFoldDB" id="A0A4Z0LYU4"/>